<gene>
    <name evidence="2" type="ORF">DC3_08180</name>
</gene>
<evidence type="ECO:0000259" key="1">
    <source>
        <dbReference type="SMART" id="SM00471"/>
    </source>
</evidence>
<name>A0A511MX74_DEIC1</name>
<dbReference type="SMART" id="SM00471">
    <property type="entry name" value="HDc"/>
    <property type="match status" value="1"/>
</dbReference>
<dbReference type="RefSeq" id="WP_146882572.1">
    <property type="nucleotide sequence ID" value="NZ_BJXB01000003.1"/>
</dbReference>
<protein>
    <recommendedName>
        <fullName evidence="1">HD/PDEase domain-containing protein</fullName>
    </recommendedName>
</protein>
<dbReference type="AlphaFoldDB" id="A0A511MX74"/>
<dbReference type="PANTHER" id="PTHR46246:SF1">
    <property type="entry name" value="GUANOSINE-3',5'-BIS(DIPHOSPHATE) 3'-PYROPHOSPHOHYDROLASE MESH1"/>
    <property type="match status" value="1"/>
</dbReference>
<dbReference type="Proteomes" id="UP000321306">
    <property type="component" value="Unassembled WGS sequence"/>
</dbReference>
<dbReference type="Gene3D" id="1.10.3210.10">
    <property type="entry name" value="Hypothetical protein af1432"/>
    <property type="match status" value="1"/>
</dbReference>
<feature type="domain" description="HD/PDEase" evidence="1">
    <location>
        <begin position="26"/>
        <end position="143"/>
    </location>
</feature>
<accession>A0A511MX74</accession>
<proteinExistence type="predicted"/>
<dbReference type="GO" id="GO:0008893">
    <property type="term" value="F:guanosine-3',5'-bis(diphosphate) 3'-diphosphatase activity"/>
    <property type="evidence" value="ECO:0007669"/>
    <property type="project" value="TreeGrafter"/>
</dbReference>
<evidence type="ECO:0000313" key="2">
    <source>
        <dbReference type="EMBL" id="GEM45183.1"/>
    </source>
</evidence>
<dbReference type="PANTHER" id="PTHR46246">
    <property type="entry name" value="GUANOSINE-3',5'-BIS(DIPHOSPHATE) 3'-PYROPHOSPHOHYDROLASE MESH1"/>
    <property type="match status" value="1"/>
</dbReference>
<evidence type="ECO:0000313" key="3">
    <source>
        <dbReference type="Proteomes" id="UP000321306"/>
    </source>
</evidence>
<dbReference type="InterPro" id="IPR052194">
    <property type="entry name" value="MESH1"/>
</dbReference>
<comment type="caution">
    <text evidence="2">The sequence shown here is derived from an EMBL/GenBank/DDBJ whole genome shotgun (WGS) entry which is preliminary data.</text>
</comment>
<sequence length="214" mass="24564">MKLTVRYQQALAFAFTHHQHQERKGSGTPYLAHLLSVSSLVLEHGGTEDEAIAALLHDSIEDIGDHLKPDILQHFGEEVLAVVLACTDGTSLEKRNARHPLEHWLARKTFYVQNLHHKSYAARLVGLADKVHNARSILEDYTFLDEEVWKRFKTGKWGSLWYYRALREGYAPSAEDPQGYCQLYRLFEDVIYTLEHLTGVEHLSTEDLRGRVLV</sequence>
<keyword evidence="3" id="KW-1185">Reference proteome</keyword>
<reference evidence="2 3" key="1">
    <citation type="submission" date="2019-07" db="EMBL/GenBank/DDBJ databases">
        <title>Whole genome shotgun sequence of Deinococcus cellulosilyticus NBRC 106333.</title>
        <authorList>
            <person name="Hosoyama A."/>
            <person name="Uohara A."/>
            <person name="Ohji S."/>
            <person name="Ichikawa N."/>
        </authorList>
    </citation>
    <scope>NUCLEOTIDE SEQUENCE [LARGE SCALE GENOMIC DNA]</scope>
    <source>
        <strain evidence="2 3">NBRC 106333</strain>
    </source>
</reference>
<dbReference type="OrthoDB" id="9802385at2"/>
<dbReference type="InterPro" id="IPR003607">
    <property type="entry name" value="HD/PDEase_dom"/>
</dbReference>
<dbReference type="Pfam" id="PF13328">
    <property type="entry name" value="HD_4"/>
    <property type="match status" value="1"/>
</dbReference>
<dbReference type="SUPFAM" id="SSF109604">
    <property type="entry name" value="HD-domain/PDEase-like"/>
    <property type="match status" value="1"/>
</dbReference>
<dbReference type="EMBL" id="BJXB01000003">
    <property type="protein sequence ID" value="GEM45183.1"/>
    <property type="molecule type" value="Genomic_DNA"/>
</dbReference>
<organism evidence="2 3">
    <name type="scientific">Deinococcus cellulosilyticus (strain DSM 18568 / NBRC 106333 / KACC 11606 / 5516J-15)</name>
    <dbReference type="NCBI Taxonomy" id="1223518"/>
    <lineage>
        <taxon>Bacteria</taxon>
        <taxon>Thermotogati</taxon>
        <taxon>Deinococcota</taxon>
        <taxon>Deinococci</taxon>
        <taxon>Deinococcales</taxon>
        <taxon>Deinococcaceae</taxon>
        <taxon>Deinococcus</taxon>
    </lineage>
</organism>